<evidence type="ECO:0000313" key="4">
    <source>
        <dbReference type="Proteomes" id="UP001139648"/>
    </source>
</evidence>
<sequence>MRAVLKALLSTFFSLALLLGPVPAHADTPDPGGWPKPRFLSYNVCGAAKHCPPIYQNSVTAWRDMVVRSMDHWDADLVMLQEVCYEQWTLLRNHLAIRSGGPKYDSVWAAARTAPGCSRWDTDGDPDLRFGLVILAKGEAGTINNGSRVVYPLPETDPAGTIENRIMLCARAPITGRLVRACNTHIAPGDLGTGQVAHVAKLTREFAAMGDPVVLAGDFNVLPHDDALDPLYNHSGGRGVFQEVDENDKDFFGARCDRSEDRCRTGEATAQKPCSPEVTEPGKIDYIFLSYYWFTTVRGDSAACTSGMSDHHLLRGAAAWEH</sequence>
<dbReference type="Gene3D" id="3.60.10.10">
    <property type="entry name" value="Endonuclease/exonuclease/phosphatase"/>
    <property type="match status" value="1"/>
</dbReference>
<keyword evidence="3" id="KW-0255">Endonuclease</keyword>
<gene>
    <name evidence="3" type="ORF">HD597_005116</name>
</gene>
<keyword evidence="3" id="KW-0378">Hydrolase</keyword>
<keyword evidence="3" id="KW-0540">Nuclease</keyword>
<keyword evidence="1" id="KW-0732">Signal</keyword>
<feature type="domain" description="Endonuclease/exonuclease/phosphatase" evidence="2">
    <location>
        <begin position="40"/>
        <end position="303"/>
    </location>
</feature>
<feature type="signal peptide" evidence="1">
    <location>
        <begin position="1"/>
        <end position="26"/>
    </location>
</feature>
<organism evidence="3 4">
    <name type="scientific">Nonomuraea thailandensis</name>
    <dbReference type="NCBI Taxonomy" id="1188745"/>
    <lineage>
        <taxon>Bacteria</taxon>
        <taxon>Bacillati</taxon>
        <taxon>Actinomycetota</taxon>
        <taxon>Actinomycetes</taxon>
        <taxon>Streptosporangiales</taxon>
        <taxon>Streptosporangiaceae</taxon>
        <taxon>Nonomuraea</taxon>
    </lineage>
</organism>
<protein>
    <submittedName>
        <fullName evidence="3">Endonuclease/exonuclease/phosphatase family metal-dependent hydrolase</fullName>
    </submittedName>
</protein>
<feature type="chain" id="PRO_5040915487" evidence="1">
    <location>
        <begin position="27"/>
        <end position="322"/>
    </location>
</feature>
<dbReference type="GO" id="GO:0016787">
    <property type="term" value="F:hydrolase activity"/>
    <property type="evidence" value="ECO:0007669"/>
    <property type="project" value="UniProtKB-KW"/>
</dbReference>
<dbReference type="InterPro" id="IPR005135">
    <property type="entry name" value="Endo/exonuclease/phosphatase"/>
</dbReference>
<evidence type="ECO:0000256" key="1">
    <source>
        <dbReference type="SAM" id="SignalP"/>
    </source>
</evidence>
<dbReference type="AlphaFoldDB" id="A0A9X2GM53"/>
<comment type="caution">
    <text evidence="3">The sequence shown here is derived from an EMBL/GenBank/DDBJ whole genome shotgun (WGS) entry which is preliminary data.</text>
</comment>
<dbReference type="Proteomes" id="UP001139648">
    <property type="component" value="Unassembled WGS sequence"/>
</dbReference>
<dbReference type="Pfam" id="PF03372">
    <property type="entry name" value="Exo_endo_phos"/>
    <property type="match status" value="1"/>
</dbReference>
<reference evidence="3" key="1">
    <citation type="submission" date="2022-06" db="EMBL/GenBank/DDBJ databases">
        <title>Sequencing the genomes of 1000 actinobacteria strains.</title>
        <authorList>
            <person name="Klenk H.-P."/>
        </authorList>
    </citation>
    <scope>NUCLEOTIDE SEQUENCE</scope>
    <source>
        <strain evidence="3">DSM 46694</strain>
    </source>
</reference>
<evidence type="ECO:0000313" key="3">
    <source>
        <dbReference type="EMBL" id="MCP2358096.1"/>
    </source>
</evidence>
<keyword evidence="4" id="KW-1185">Reference proteome</keyword>
<dbReference type="SUPFAM" id="SSF56219">
    <property type="entry name" value="DNase I-like"/>
    <property type="match status" value="1"/>
</dbReference>
<proteinExistence type="predicted"/>
<dbReference type="EMBL" id="JAMZEB010000002">
    <property type="protein sequence ID" value="MCP2358096.1"/>
    <property type="molecule type" value="Genomic_DNA"/>
</dbReference>
<dbReference type="RefSeq" id="WP_253745192.1">
    <property type="nucleotide sequence ID" value="NZ_BAABKA010000067.1"/>
</dbReference>
<evidence type="ECO:0000259" key="2">
    <source>
        <dbReference type="Pfam" id="PF03372"/>
    </source>
</evidence>
<dbReference type="InterPro" id="IPR036691">
    <property type="entry name" value="Endo/exonu/phosph_ase_sf"/>
</dbReference>
<name>A0A9X2GM53_9ACTN</name>
<accession>A0A9X2GM53</accession>
<dbReference type="GO" id="GO:0004519">
    <property type="term" value="F:endonuclease activity"/>
    <property type="evidence" value="ECO:0007669"/>
    <property type="project" value="UniProtKB-KW"/>
</dbReference>